<keyword evidence="6 7" id="KW-0472">Membrane</keyword>
<proteinExistence type="inferred from homology"/>
<dbReference type="PROSITE" id="PS50928">
    <property type="entry name" value="ABC_TM1"/>
    <property type="match status" value="2"/>
</dbReference>
<dbReference type="InterPro" id="IPR000515">
    <property type="entry name" value="MetI-like"/>
</dbReference>
<accession>A0A1M7YHX4</accession>
<keyword evidence="3" id="KW-1003">Cell membrane</keyword>
<dbReference type="FunFam" id="1.10.3720.10:FF:000088">
    <property type="entry name" value="Iron(III) ABC transporter, permease protein"/>
    <property type="match status" value="1"/>
</dbReference>
<evidence type="ECO:0000256" key="5">
    <source>
        <dbReference type="ARBA" id="ARBA00022989"/>
    </source>
</evidence>
<keyword evidence="2 7" id="KW-0813">Transport</keyword>
<protein>
    <submittedName>
        <fullName evidence="9">Iron(III) transport system permease protein</fullName>
    </submittedName>
</protein>
<evidence type="ECO:0000256" key="1">
    <source>
        <dbReference type="ARBA" id="ARBA00004651"/>
    </source>
</evidence>
<feature type="transmembrane region" description="Helical" evidence="7">
    <location>
        <begin position="519"/>
        <end position="538"/>
    </location>
</feature>
<feature type="transmembrane region" description="Helical" evidence="7">
    <location>
        <begin position="171"/>
        <end position="191"/>
    </location>
</feature>
<feature type="transmembrane region" description="Helical" evidence="7">
    <location>
        <begin position="367"/>
        <end position="392"/>
    </location>
</feature>
<feature type="transmembrane region" description="Helical" evidence="7">
    <location>
        <begin position="15"/>
        <end position="35"/>
    </location>
</feature>
<evidence type="ECO:0000313" key="9">
    <source>
        <dbReference type="EMBL" id="SHO52232.1"/>
    </source>
</evidence>
<evidence type="ECO:0000259" key="8">
    <source>
        <dbReference type="PROSITE" id="PS50928"/>
    </source>
</evidence>
<reference evidence="9 10" key="1">
    <citation type="submission" date="2016-12" db="EMBL/GenBank/DDBJ databases">
        <authorList>
            <person name="Song W.-J."/>
            <person name="Kurnit D.M."/>
        </authorList>
    </citation>
    <scope>NUCLEOTIDE SEQUENCE [LARGE SCALE GENOMIC DNA]</scope>
    <source>
        <strain evidence="9 10">DSM 18488</strain>
    </source>
</reference>
<evidence type="ECO:0000256" key="2">
    <source>
        <dbReference type="ARBA" id="ARBA00022448"/>
    </source>
</evidence>
<keyword evidence="5 7" id="KW-1133">Transmembrane helix</keyword>
<evidence type="ECO:0000313" key="10">
    <source>
        <dbReference type="Proteomes" id="UP000184603"/>
    </source>
</evidence>
<evidence type="ECO:0000256" key="6">
    <source>
        <dbReference type="ARBA" id="ARBA00023136"/>
    </source>
</evidence>
<dbReference type="InterPro" id="IPR035906">
    <property type="entry name" value="MetI-like_sf"/>
</dbReference>
<feature type="transmembrane region" description="Helical" evidence="7">
    <location>
        <begin position="56"/>
        <end position="80"/>
    </location>
</feature>
<gene>
    <name evidence="9" type="ORF">SAMN02745220_04442</name>
</gene>
<feature type="transmembrane region" description="Helical" evidence="7">
    <location>
        <begin position="92"/>
        <end position="120"/>
    </location>
</feature>
<dbReference type="PANTHER" id="PTHR30183:SF2">
    <property type="entry name" value="IRON UTILIZATION PROTEIN"/>
    <property type="match status" value="1"/>
</dbReference>
<feature type="transmembrane region" description="Helical" evidence="7">
    <location>
        <begin position="335"/>
        <end position="355"/>
    </location>
</feature>
<feature type="transmembrane region" description="Helical" evidence="7">
    <location>
        <begin position="289"/>
        <end position="315"/>
    </location>
</feature>
<feature type="transmembrane region" description="Helical" evidence="7">
    <location>
        <begin position="141"/>
        <end position="159"/>
    </location>
</feature>
<evidence type="ECO:0000256" key="7">
    <source>
        <dbReference type="RuleBase" id="RU363032"/>
    </source>
</evidence>
<feature type="transmembrane region" description="Helical" evidence="7">
    <location>
        <begin position="232"/>
        <end position="259"/>
    </location>
</feature>
<dbReference type="EMBL" id="FRFE01000033">
    <property type="protein sequence ID" value="SHO52232.1"/>
    <property type="molecule type" value="Genomic_DNA"/>
</dbReference>
<feature type="domain" description="ABC transmembrane type-1" evidence="8">
    <location>
        <begin position="331"/>
        <end position="537"/>
    </location>
</feature>
<comment type="subcellular location">
    <subcellularLocation>
        <location evidence="1 7">Cell membrane</location>
        <topology evidence="1 7">Multi-pass membrane protein</topology>
    </subcellularLocation>
</comment>
<dbReference type="CDD" id="cd06261">
    <property type="entry name" value="TM_PBP2"/>
    <property type="match status" value="2"/>
</dbReference>
<dbReference type="AlphaFoldDB" id="A0A1M7YHX4"/>
<organism evidence="9 10">
    <name type="scientific">Desulfopila aestuarii DSM 18488</name>
    <dbReference type="NCBI Taxonomy" id="1121416"/>
    <lineage>
        <taxon>Bacteria</taxon>
        <taxon>Pseudomonadati</taxon>
        <taxon>Thermodesulfobacteriota</taxon>
        <taxon>Desulfobulbia</taxon>
        <taxon>Desulfobulbales</taxon>
        <taxon>Desulfocapsaceae</taxon>
        <taxon>Desulfopila</taxon>
    </lineage>
</organism>
<evidence type="ECO:0000256" key="3">
    <source>
        <dbReference type="ARBA" id="ARBA00022475"/>
    </source>
</evidence>
<dbReference type="GO" id="GO:0005886">
    <property type="term" value="C:plasma membrane"/>
    <property type="evidence" value="ECO:0007669"/>
    <property type="project" value="UniProtKB-SubCell"/>
</dbReference>
<evidence type="ECO:0000256" key="4">
    <source>
        <dbReference type="ARBA" id="ARBA00022692"/>
    </source>
</evidence>
<keyword evidence="4 7" id="KW-0812">Transmembrane</keyword>
<dbReference type="SUPFAM" id="SSF161098">
    <property type="entry name" value="MetI-like"/>
    <property type="match status" value="2"/>
</dbReference>
<keyword evidence="10" id="KW-1185">Reference proteome</keyword>
<dbReference type="STRING" id="1121416.SAMN02745220_04442"/>
<feature type="transmembrane region" description="Helical" evidence="7">
    <location>
        <begin position="460"/>
        <end position="483"/>
    </location>
</feature>
<dbReference type="Pfam" id="PF00528">
    <property type="entry name" value="BPD_transp_1"/>
    <property type="match status" value="2"/>
</dbReference>
<feature type="domain" description="ABC transmembrane type-1" evidence="8">
    <location>
        <begin position="57"/>
        <end position="260"/>
    </location>
</feature>
<sequence>MQRYLNRLSIRLDGWQLSAVILAGLVAVPIGIIFASLFQPEQEIWKHLAETVLTSLLLNTFLLSSGVLICTACLGVSLGWLTGACSFPGRSFFSWALTLPLAVPAYVMAFIFIGVMDFAGPVQTAMRTLPGFERTIIEVRSTPFVILCISLTLYPYVYLLSRSAFLSQGRVLIEAARTLGLAPWAAFWQVALPMAKPWIASGLALVLMETLADFGAVSIFNYDTFTTAIYKAWFGFFSLQAAAQLSSVLVIFAMILVLVDTMYRSRMRYFSSARSSTVHSRIALHGGKAFAATCYCSIVVIVAFVLPVIQLVFWVVKAGGIAGLPNYMTQTGRTLLLGAGAALLTCSAAILLAYVKRRSPGTLNLVLCKVSTLGYALPGTVLAVGIFLPISWFDNHLQTLLQHIFNIQTGPLLQGTVLVMLMAYMVRFMAAGFGAVDSAMQSISPSLDEAAGLMGVKGRALIFTIHLPLLRKGLLTALILLMVDVVKEMPITLMTRPFGWDTLAIKIYELTSEGEWERAALPGLYLVLASMIPVVLLIRQSEK</sequence>
<dbReference type="PANTHER" id="PTHR30183">
    <property type="entry name" value="MOLYBDENUM TRANSPORT SYSTEM PERMEASE PROTEIN MODB"/>
    <property type="match status" value="1"/>
</dbReference>
<dbReference type="Proteomes" id="UP000184603">
    <property type="component" value="Unassembled WGS sequence"/>
</dbReference>
<dbReference type="OrthoDB" id="9795403at2"/>
<feature type="transmembrane region" description="Helical" evidence="7">
    <location>
        <begin position="198"/>
        <end position="220"/>
    </location>
</feature>
<feature type="transmembrane region" description="Helical" evidence="7">
    <location>
        <begin position="412"/>
        <end position="439"/>
    </location>
</feature>
<comment type="similarity">
    <text evidence="7">Belongs to the binding-protein-dependent transport system permease family.</text>
</comment>
<dbReference type="Gene3D" id="1.10.3720.10">
    <property type="entry name" value="MetI-like"/>
    <property type="match status" value="2"/>
</dbReference>
<name>A0A1M7YHX4_9BACT</name>
<dbReference type="GO" id="GO:0055085">
    <property type="term" value="P:transmembrane transport"/>
    <property type="evidence" value="ECO:0007669"/>
    <property type="project" value="InterPro"/>
</dbReference>